<dbReference type="EMBL" id="JAXCGZ010003929">
    <property type="protein sequence ID" value="KAK7082657.1"/>
    <property type="molecule type" value="Genomic_DNA"/>
</dbReference>
<reference evidence="2 3" key="1">
    <citation type="submission" date="2023-11" db="EMBL/GenBank/DDBJ databases">
        <title>Halocaridina rubra genome assembly.</title>
        <authorList>
            <person name="Smith C."/>
        </authorList>
    </citation>
    <scope>NUCLEOTIDE SEQUENCE [LARGE SCALE GENOMIC DNA]</scope>
    <source>
        <strain evidence="2">EP-1</strain>
        <tissue evidence="2">Whole</tissue>
    </source>
</reference>
<evidence type="ECO:0000313" key="2">
    <source>
        <dbReference type="EMBL" id="KAK7082657.1"/>
    </source>
</evidence>
<evidence type="ECO:0000313" key="3">
    <source>
        <dbReference type="Proteomes" id="UP001381693"/>
    </source>
</evidence>
<feature type="compositionally biased region" description="Polar residues" evidence="1">
    <location>
        <begin position="156"/>
        <end position="165"/>
    </location>
</feature>
<sequence length="188" mass="20409">MDRFSGWLHVVASTSSAKDFITALINYFATFGVPEELSTDSGPDFTAAIATPGCCSLQLWVIRVLLQNQTGNHSKRWNRTAVVTETKPYDQGGRLRSTEFKELAGPAPHSRASKNQPWPSTHPQIIHKMGGTAKTEYSTSRPQGRGLDLTPAPGSDQPQARIQNEASDEEAIAPTPPKAYKAPVPPKA</sequence>
<feature type="compositionally biased region" description="Polar residues" evidence="1">
    <location>
        <begin position="113"/>
        <end position="123"/>
    </location>
</feature>
<evidence type="ECO:0000256" key="1">
    <source>
        <dbReference type="SAM" id="MobiDB-lite"/>
    </source>
</evidence>
<dbReference type="InterPro" id="IPR012337">
    <property type="entry name" value="RNaseH-like_sf"/>
</dbReference>
<organism evidence="2 3">
    <name type="scientific">Halocaridina rubra</name>
    <name type="common">Hawaiian red shrimp</name>
    <dbReference type="NCBI Taxonomy" id="373956"/>
    <lineage>
        <taxon>Eukaryota</taxon>
        <taxon>Metazoa</taxon>
        <taxon>Ecdysozoa</taxon>
        <taxon>Arthropoda</taxon>
        <taxon>Crustacea</taxon>
        <taxon>Multicrustacea</taxon>
        <taxon>Malacostraca</taxon>
        <taxon>Eumalacostraca</taxon>
        <taxon>Eucarida</taxon>
        <taxon>Decapoda</taxon>
        <taxon>Pleocyemata</taxon>
        <taxon>Caridea</taxon>
        <taxon>Atyoidea</taxon>
        <taxon>Atyidae</taxon>
        <taxon>Halocaridina</taxon>
    </lineage>
</organism>
<name>A0AAN9AF44_HALRR</name>
<proteinExistence type="predicted"/>
<dbReference type="InterPro" id="IPR036397">
    <property type="entry name" value="RNaseH_sf"/>
</dbReference>
<comment type="caution">
    <text evidence="2">The sequence shown here is derived from an EMBL/GenBank/DDBJ whole genome shotgun (WGS) entry which is preliminary data.</text>
</comment>
<dbReference type="Gene3D" id="3.30.420.10">
    <property type="entry name" value="Ribonuclease H-like superfamily/Ribonuclease H"/>
    <property type="match status" value="1"/>
</dbReference>
<protein>
    <submittedName>
        <fullName evidence="2">Uncharacterized protein</fullName>
    </submittedName>
</protein>
<keyword evidence="3" id="KW-1185">Reference proteome</keyword>
<dbReference type="GO" id="GO:0003676">
    <property type="term" value="F:nucleic acid binding"/>
    <property type="evidence" value="ECO:0007669"/>
    <property type="project" value="InterPro"/>
</dbReference>
<gene>
    <name evidence="2" type="ORF">SK128_025347</name>
</gene>
<dbReference type="AlphaFoldDB" id="A0AAN9AF44"/>
<dbReference type="Proteomes" id="UP001381693">
    <property type="component" value="Unassembled WGS sequence"/>
</dbReference>
<dbReference type="SUPFAM" id="SSF53098">
    <property type="entry name" value="Ribonuclease H-like"/>
    <property type="match status" value="1"/>
</dbReference>
<feature type="region of interest" description="Disordered" evidence="1">
    <location>
        <begin position="103"/>
        <end position="188"/>
    </location>
</feature>
<accession>A0AAN9AF44</accession>